<proteinExistence type="predicted"/>
<gene>
    <name evidence="1" type="ORF">FJR03_03365</name>
</gene>
<dbReference type="AlphaFoldDB" id="A0A7M1ATT8"/>
<accession>A0A7M1ATT8</accession>
<dbReference type="Proteomes" id="UP000593910">
    <property type="component" value="Chromosome"/>
</dbReference>
<protein>
    <submittedName>
        <fullName evidence="1">Uncharacterized protein</fullName>
    </submittedName>
</protein>
<evidence type="ECO:0000313" key="1">
    <source>
        <dbReference type="EMBL" id="QOP40829.1"/>
    </source>
</evidence>
<evidence type="ECO:0000313" key="2">
    <source>
        <dbReference type="Proteomes" id="UP000593910"/>
    </source>
</evidence>
<organism evidence="1 2">
    <name type="scientific">Sulfurimonas marina</name>
    <dbReference type="NCBI Taxonomy" id="2590551"/>
    <lineage>
        <taxon>Bacteria</taxon>
        <taxon>Pseudomonadati</taxon>
        <taxon>Campylobacterota</taxon>
        <taxon>Epsilonproteobacteria</taxon>
        <taxon>Campylobacterales</taxon>
        <taxon>Sulfurimonadaceae</taxon>
        <taxon>Sulfurimonas</taxon>
    </lineage>
</organism>
<dbReference type="EMBL" id="CP041165">
    <property type="protein sequence ID" value="QOP40829.1"/>
    <property type="molecule type" value="Genomic_DNA"/>
</dbReference>
<dbReference type="RefSeq" id="WP_193114249.1">
    <property type="nucleotide sequence ID" value="NZ_CP041165.1"/>
</dbReference>
<dbReference type="Pfam" id="PF07388">
    <property type="entry name" value="A-2_8-polyST"/>
    <property type="match status" value="1"/>
</dbReference>
<reference evidence="1 2" key="1">
    <citation type="submission" date="2019-06" db="EMBL/GenBank/DDBJ databases">
        <title>Sulfurimonas gotlandica sp. nov., a chemoautotrophic and psychrotolerant epsilonproteobacterium isolated from a pelagic redoxcline, and an emended description of the genus Sulfurimonas.</title>
        <authorList>
            <person name="Wang S."/>
            <person name="Jiang L."/>
            <person name="Shao Z."/>
        </authorList>
    </citation>
    <scope>NUCLEOTIDE SEQUENCE [LARGE SCALE GENOMIC DNA]</scope>
    <source>
        <strain evidence="1 2">B2</strain>
    </source>
</reference>
<keyword evidence="2" id="KW-1185">Reference proteome</keyword>
<dbReference type="KEGG" id="smax:FJR03_03365"/>
<sequence length="342" mass="40209">MKKHSLSIVASPLQLLNAMEAVNSFSTNENILLLMYNSSLNKTDFQQKINLLNKEEWDKIIYYDLAKIRKKKRFFEQVKLIKELKKDKYDYLFVGDLGTIQQALMANLTTKNIYLIDDGTLTLSTYDVLKDKNFFHKFSFSKKLKLLRYLLANLKFRIKQDINFFTIYNLEPLPHISIKKHDFSHLKNAKLKLCEQSNDIYILGQKLVEVGFIEKEKYLEYLEKIIKRLLIEYTGNIIYIPHRAEIITDDYKELENERFSIKNDISEGPIEIFLLKNGIYPSVIVSFFSSALFNLKKIFHESTVLAVKIDRNDLKVQNDRLETINRSYSLLENAGVVIENFE</sequence>
<name>A0A7M1ATT8_9BACT</name>
<dbReference type="InterPro" id="IPR010866">
    <property type="entry name" value="A-2_8-polyST"/>
</dbReference>